<reference evidence="2" key="1">
    <citation type="submission" date="2020-05" db="EMBL/GenBank/DDBJ databases">
        <authorList>
            <person name="Chiriac C."/>
            <person name="Salcher M."/>
            <person name="Ghai R."/>
            <person name="Kavagutti S V."/>
        </authorList>
    </citation>
    <scope>NUCLEOTIDE SEQUENCE</scope>
</reference>
<evidence type="ECO:0000259" key="1">
    <source>
        <dbReference type="Pfam" id="PF22691"/>
    </source>
</evidence>
<dbReference type="PIRSF" id="PIRSF000429">
    <property type="entry name" value="Ac-CoA_Ac_transf"/>
    <property type="match status" value="1"/>
</dbReference>
<dbReference type="EMBL" id="CAFBMM010000001">
    <property type="protein sequence ID" value="CAB4893375.1"/>
    <property type="molecule type" value="Genomic_DNA"/>
</dbReference>
<dbReference type="Pfam" id="PF22691">
    <property type="entry name" value="Thiolase_C_1"/>
    <property type="match status" value="1"/>
</dbReference>
<dbReference type="SUPFAM" id="SSF53901">
    <property type="entry name" value="Thiolase-like"/>
    <property type="match status" value="2"/>
</dbReference>
<evidence type="ECO:0000313" key="5">
    <source>
        <dbReference type="EMBL" id="CAB5012129.1"/>
    </source>
</evidence>
<dbReference type="Gene3D" id="3.40.47.10">
    <property type="match status" value="1"/>
</dbReference>
<gene>
    <name evidence="2" type="ORF">UFOPK2683_00260</name>
    <name evidence="3" type="ORF">UFOPK3605_00043</name>
    <name evidence="4" type="ORF">UFOPK3897_00047</name>
    <name evidence="5" type="ORF">UFOPK4121_00112</name>
</gene>
<evidence type="ECO:0000313" key="3">
    <source>
        <dbReference type="EMBL" id="CAB4893375.1"/>
    </source>
</evidence>
<dbReference type="CDD" id="cd00829">
    <property type="entry name" value="SCP-x_thiolase"/>
    <property type="match status" value="1"/>
</dbReference>
<proteinExistence type="predicted"/>
<dbReference type="InterPro" id="IPR016039">
    <property type="entry name" value="Thiolase-like"/>
</dbReference>
<dbReference type="PANTHER" id="PTHR42870:SF1">
    <property type="entry name" value="NON-SPECIFIC LIPID-TRANSFER PROTEIN-LIKE 2"/>
    <property type="match status" value="1"/>
</dbReference>
<dbReference type="EMBL" id="CAFBOF010000001">
    <property type="protein sequence ID" value="CAB4968077.1"/>
    <property type="molecule type" value="Genomic_DNA"/>
</dbReference>
<evidence type="ECO:0000313" key="4">
    <source>
        <dbReference type="EMBL" id="CAB4968077.1"/>
    </source>
</evidence>
<dbReference type="GO" id="GO:0016747">
    <property type="term" value="F:acyltransferase activity, transferring groups other than amino-acyl groups"/>
    <property type="evidence" value="ECO:0007669"/>
    <property type="project" value="InterPro"/>
</dbReference>
<accession>A0A6J6R992</accession>
<dbReference type="AlphaFoldDB" id="A0A6J6R992"/>
<organism evidence="2">
    <name type="scientific">freshwater metagenome</name>
    <dbReference type="NCBI Taxonomy" id="449393"/>
    <lineage>
        <taxon>unclassified sequences</taxon>
        <taxon>metagenomes</taxon>
        <taxon>ecological metagenomes</taxon>
    </lineage>
</organism>
<feature type="domain" description="Thiolase C-terminal" evidence="1">
    <location>
        <begin position="260"/>
        <end position="385"/>
    </location>
</feature>
<dbReference type="InterPro" id="IPR002155">
    <property type="entry name" value="Thiolase"/>
</dbReference>
<dbReference type="EMBL" id="CAFBPQ010000001">
    <property type="protein sequence ID" value="CAB5012129.1"/>
    <property type="molecule type" value="Genomic_DNA"/>
</dbReference>
<dbReference type="PANTHER" id="PTHR42870">
    <property type="entry name" value="ACETYL-COA C-ACETYLTRANSFERASE"/>
    <property type="match status" value="1"/>
</dbReference>
<protein>
    <submittedName>
        <fullName evidence="2">Unannotated protein</fullName>
    </submittedName>
</protein>
<sequence length="394" mass="41596">MTLSGAAAIVGIAETDYVRGSDRLPIELILEASRAAISDAGLSGPNGTGIDGIMAPAGFTTAEELAVNLGIEDLRYAATVMMGGASPTAALASAAMAVTEGLATAVLVPVGWNGYSIFRPRSGVRQPRHTFLNTSVADTAIDYYRPFGALAAAQMYAWIAMRYRQIFSVPPEATGIVALTCRAHAQNNDRAVMRGRPMTMDDYLESRLVSEPFRLFDCCIETDAAAAVVITSSERARDLKQPVVKILGVAEGHPYPADDIPNRTDLFRIGLSYAAPAAFSMAGVSPQDLDFLQIYDCFTDVVLLEIEALGLCGPGEAKDFVNSDTIGLGGKHPLNTHGGLLSQGHAWGMNHVVEAVRQLRHAGGSAQVKDAQLGVVTGWGDFGDGSIAVLGRGR</sequence>
<evidence type="ECO:0000313" key="2">
    <source>
        <dbReference type="EMBL" id="CAB4715704.1"/>
    </source>
</evidence>
<dbReference type="EMBL" id="CAEZYK010000008">
    <property type="protein sequence ID" value="CAB4715704.1"/>
    <property type="molecule type" value="Genomic_DNA"/>
</dbReference>
<dbReference type="InterPro" id="IPR055140">
    <property type="entry name" value="Thiolase_C_2"/>
</dbReference>
<name>A0A6J6R992_9ZZZZ</name>